<feature type="region of interest" description="Disordered" evidence="1">
    <location>
        <begin position="153"/>
        <end position="175"/>
    </location>
</feature>
<proteinExistence type="predicted"/>
<organism evidence="2 3">
    <name type="scientific">Tetradesmus obliquus</name>
    <name type="common">Green alga</name>
    <name type="synonym">Acutodesmus obliquus</name>
    <dbReference type="NCBI Taxonomy" id="3088"/>
    <lineage>
        <taxon>Eukaryota</taxon>
        <taxon>Viridiplantae</taxon>
        <taxon>Chlorophyta</taxon>
        <taxon>core chlorophytes</taxon>
        <taxon>Chlorophyceae</taxon>
        <taxon>CS clade</taxon>
        <taxon>Sphaeropleales</taxon>
        <taxon>Scenedesmaceae</taxon>
        <taxon>Tetradesmus</taxon>
    </lineage>
</organism>
<dbReference type="EMBL" id="CP126211">
    <property type="protein sequence ID" value="WIA13488.1"/>
    <property type="molecule type" value="Genomic_DNA"/>
</dbReference>
<sequence length="286" mass="29344">MKAGNDCTRHPDIPSDLRRHTIGSLNNQAINFVITNPATGKQVAGPLCPGVTYSLAVKFDSLGSGHHLLTSTYGSFPDRNVCLGSSNACKNRACPEDEGASAAYGLTMPCTLPGGAAANGTDNVIRASWGDGVMVNSNKVTYKFGGGDCKPCGAPPGAPPGSPSPSPSPRPASSGRLIVRASNNMPVKDSSITITVRLVGYTASLSDDSIDATLTTLNIPANATAALACSPRTFSLSLDDSGRQFVADTPITCRATAAGRARVRVALKTSPVLANTTAVVSVKLPM</sequence>
<evidence type="ECO:0000313" key="2">
    <source>
        <dbReference type="EMBL" id="WIA13488.1"/>
    </source>
</evidence>
<keyword evidence="3" id="KW-1185">Reference proteome</keyword>
<gene>
    <name evidence="2" type="ORF">OEZ85_007065</name>
</gene>
<reference evidence="2 3" key="1">
    <citation type="submission" date="2023-05" db="EMBL/GenBank/DDBJ databases">
        <title>A 100% complete, gapless, phased diploid assembly of the Scenedesmus obliquus UTEX 3031 genome.</title>
        <authorList>
            <person name="Biondi T.C."/>
            <person name="Hanschen E.R."/>
            <person name="Kwon T."/>
            <person name="Eng W."/>
            <person name="Kruse C.P.S."/>
            <person name="Koehler S.I."/>
            <person name="Kunde Y."/>
            <person name="Gleasner C.D."/>
            <person name="You Mak K.T."/>
            <person name="Polle J."/>
            <person name="Hovde B.T."/>
            <person name="Starkenburg S.R."/>
        </authorList>
    </citation>
    <scope>NUCLEOTIDE SEQUENCE [LARGE SCALE GENOMIC DNA]</scope>
    <source>
        <strain evidence="2 3">DOE0152z</strain>
    </source>
</reference>
<protein>
    <submittedName>
        <fullName evidence="2">Uncharacterized protein</fullName>
    </submittedName>
</protein>
<accession>A0ABY8U1D0</accession>
<feature type="compositionally biased region" description="Pro residues" evidence="1">
    <location>
        <begin position="153"/>
        <end position="170"/>
    </location>
</feature>
<evidence type="ECO:0000256" key="1">
    <source>
        <dbReference type="SAM" id="MobiDB-lite"/>
    </source>
</evidence>
<name>A0ABY8U1D0_TETOB</name>
<dbReference type="Proteomes" id="UP001244341">
    <property type="component" value="Chromosome 4b"/>
</dbReference>
<evidence type="ECO:0000313" key="3">
    <source>
        <dbReference type="Proteomes" id="UP001244341"/>
    </source>
</evidence>